<dbReference type="PROSITE" id="PS50048">
    <property type="entry name" value="ZN2_CY6_FUNGAL_2"/>
    <property type="match status" value="1"/>
</dbReference>
<dbReference type="GO" id="GO:0000981">
    <property type="term" value="F:DNA-binding transcription factor activity, RNA polymerase II-specific"/>
    <property type="evidence" value="ECO:0007669"/>
    <property type="project" value="InterPro"/>
</dbReference>
<reference evidence="4" key="1">
    <citation type="submission" date="2020-10" db="EMBL/GenBank/DDBJ databases">
        <title>Genome Sequence of Monilinia vaccinii-corymbosi Sheds Light on Mummy Berry Disease Infection of Blueberry and Mating Type.</title>
        <authorList>
            <person name="Yow A.G."/>
            <person name="Zhang Y."/>
            <person name="Bansal K."/>
            <person name="Eacker S.M."/>
            <person name="Sullivan S."/>
            <person name="Liachko I."/>
            <person name="Cubeta M.A."/>
            <person name="Rollins J.A."/>
            <person name="Ashrafi H."/>
        </authorList>
    </citation>
    <scope>NUCLEOTIDE SEQUENCE</scope>
    <source>
        <strain evidence="4">RL-1</strain>
    </source>
</reference>
<dbReference type="SMART" id="SM00066">
    <property type="entry name" value="GAL4"/>
    <property type="match status" value="1"/>
</dbReference>
<dbReference type="OrthoDB" id="3503953at2759"/>
<protein>
    <recommendedName>
        <fullName evidence="3">Zn(2)-C6 fungal-type domain-containing protein</fullName>
    </recommendedName>
</protein>
<dbReference type="Proteomes" id="UP000672032">
    <property type="component" value="Chromosome 1"/>
</dbReference>
<name>A0A8A3NYU5_9HELO</name>
<feature type="domain" description="Zn(2)-C6 fungal-type" evidence="3">
    <location>
        <begin position="276"/>
        <end position="306"/>
    </location>
</feature>
<dbReference type="EMBL" id="CP063405">
    <property type="protein sequence ID" value="QSZ29270.1"/>
    <property type="molecule type" value="Genomic_DNA"/>
</dbReference>
<accession>A0A8A3NYU5</accession>
<evidence type="ECO:0000256" key="1">
    <source>
        <dbReference type="ARBA" id="ARBA00023242"/>
    </source>
</evidence>
<dbReference type="AlphaFoldDB" id="A0A8A3NYU5"/>
<feature type="region of interest" description="Disordered" evidence="2">
    <location>
        <begin position="164"/>
        <end position="219"/>
    </location>
</feature>
<evidence type="ECO:0000259" key="3">
    <source>
        <dbReference type="PROSITE" id="PS50048"/>
    </source>
</evidence>
<sequence>MARTKCKPIDVSKYKSNVEDDSMGIEPSFITFEEDGIIGEIAVHREYDCIDIRSTWISQALTKEAGSHSNQNMDGTFRNRHIMRANICEDVLRERLHRQQNKRTRIYIEASGITHPRPLRAARMDVNYPKQVASPPINNTLNRLAVRSRGRTANGRMSLLEHWQQSRGSTRTQIKSKCVSSEMTQARTRPGRVLKGGVTQKRTASKATPTAKTTQERSKGRIVPVREIGAIMGGNKVGEPSSSGESDYYLLHSGRKRAPAPPARPASAATTVSPRACINCYERHSGCDRSLTGCATCKEINLTCVYPDVYVKKSPKKRNR</sequence>
<dbReference type="InterPro" id="IPR036864">
    <property type="entry name" value="Zn2-C6_fun-type_DNA-bd_sf"/>
</dbReference>
<dbReference type="CDD" id="cd00067">
    <property type="entry name" value="GAL4"/>
    <property type="match status" value="1"/>
</dbReference>
<dbReference type="SUPFAM" id="SSF57701">
    <property type="entry name" value="Zn2/Cys6 DNA-binding domain"/>
    <property type="match status" value="1"/>
</dbReference>
<dbReference type="GO" id="GO:0008270">
    <property type="term" value="F:zinc ion binding"/>
    <property type="evidence" value="ECO:0007669"/>
    <property type="project" value="InterPro"/>
</dbReference>
<keyword evidence="1" id="KW-0539">Nucleus</keyword>
<proteinExistence type="predicted"/>
<gene>
    <name evidence="4" type="ORF">DSL72_003782</name>
</gene>
<organism evidence="4 5">
    <name type="scientific">Monilinia vaccinii-corymbosi</name>
    <dbReference type="NCBI Taxonomy" id="61207"/>
    <lineage>
        <taxon>Eukaryota</taxon>
        <taxon>Fungi</taxon>
        <taxon>Dikarya</taxon>
        <taxon>Ascomycota</taxon>
        <taxon>Pezizomycotina</taxon>
        <taxon>Leotiomycetes</taxon>
        <taxon>Helotiales</taxon>
        <taxon>Sclerotiniaceae</taxon>
        <taxon>Monilinia</taxon>
    </lineage>
</organism>
<dbReference type="InterPro" id="IPR001138">
    <property type="entry name" value="Zn2Cys6_DnaBD"/>
</dbReference>
<feature type="compositionally biased region" description="Polar residues" evidence="2">
    <location>
        <begin position="164"/>
        <end position="187"/>
    </location>
</feature>
<evidence type="ECO:0000313" key="4">
    <source>
        <dbReference type="EMBL" id="QSZ29270.1"/>
    </source>
</evidence>
<dbReference type="Pfam" id="PF00172">
    <property type="entry name" value="Zn_clus"/>
    <property type="match status" value="1"/>
</dbReference>
<dbReference type="Gene3D" id="4.10.240.10">
    <property type="entry name" value="Zn(2)-C6 fungal-type DNA-binding domain"/>
    <property type="match status" value="1"/>
</dbReference>
<evidence type="ECO:0000256" key="2">
    <source>
        <dbReference type="SAM" id="MobiDB-lite"/>
    </source>
</evidence>
<evidence type="ECO:0000313" key="5">
    <source>
        <dbReference type="Proteomes" id="UP000672032"/>
    </source>
</evidence>
<feature type="compositionally biased region" description="Low complexity" evidence="2">
    <location>
        <begin position="201"/>
        <end position="213"/>
    </location>
</feature>
<keyword evidence="5" id="KW-1185">Reference proteome</keyword>